<dbReference type="PANTHER" id="PTHR37814">
    <property type="entry name" value="CONSERVED MEMBRANE PROTEIN"/>
    <property type="match status" value="1"/>
</dbReference>
<keyword evidence="3" id="KW-1185">Reference proteome</keyword>
<accession>A0A1H4ANL9</accession>
<feature type="transmembrane region" description="Helical" evidence="1">
    <location>
        <begin position="220"/>
        <end position="242"/>
    </location>
</feature>
<feature type="transmembrane region" description="Helical" evidence="1">
    <location>
        <begin position="34"/>
        <end position="59"/>
    </location>
</feature>
<evidence type="ECO:0000313" key="2">
    <source>
        <dbReference type="EMBL" id="SEA37264.1"/>
    </source>
</evidence>
<proteinExistence type="predicted"/>
<evidence type="ECO:0000313" key="3">
    <source>
        <dbReference type="Proteomes" id="UP000199288"/>
    </source>
</evidence>
<evidence type="ECO:0000256" key="1">
    <source>
        <dbReference type="SAM" id="Phobius"/>
    </source>
</evidence>
<name>A0A1H4ANL9_9ACTO</name>
<dbReference type="InterPro" id="IPR038728">
    <property type="entry name" value="YkvI-like"/>
</dbReference>
<dbReference type="Proteomes" id="UP000199288">
    <property type="component" value="Unassembled WGS sequence"/>
</dbReference>
<dbReference type="EMBL" id="FNQV01000008">
    <property type="protein sequence ID" value="SEA37264.1"/>
    <property type="molecule type" value="Genomic_DNA"/>
</dbReference>
<protein>
    <submittedName>
        <fullName evidence="2">Uncharacterized membrane protein YkvI</fullName>
    </submittedName>
</protein>
<dbReference type="AlphaFoldDB" id="A0A1H4ANL9"/>
<feature type="transmembrane region" description="Helical" evidence="1">
    <location>
        <begin position="79"/>
        <end position="101"/>
    </location>
</feature>
<keyword evidence="1" id="KW-0472">Membrane</keyword>
<organism evidence="2 3">
    <name type="scientific">Bowdeniella nasicola</name>
    <dbReference type="NCBI Taxonomy" id="208480"/>
    <lineage>
        <taxon>Bacteria</taxon>
        <taxon>Bacillati</taxon>
        <taxon>Actinomycetota</taxon>
        <taxon>Actinomycetes</taxon>
        <taxon>Actinomycetales</taxon>
        <taxon>Actinomycetaceae</taxon>
        <taxon>Bowdeniella</taxon>
    </lineage>
</organism>
<feature type="transmembrane region" description="Helical" evidence="1">
    <location>
        <begin position="113"/>
        <end position="132"/>
    </location>
</feature>
<keyword evidence="1" id="KW-1133">Transmembrane helix</keyword>
<gene>
    <name evidence="2" type="ORF">SAMN02910418_01448</name>
</gene>
<dbReference type="PANTHER" id="PTHR37814:SF1">
    <property type="entry name" value="MEMBRANE PROTEIN"/>
    <property type="match status" value="1"/>
</dbReference>
<feature type="transmembrane region" description="Helical" evidence="1">
    <location>
        <begin position="188"/>
        <end position="208"/>
    </location>
</feature>
<feature type="transmembrane region" description="Helical" evidence="1">
    <location>
        <begin position="262"/>
        <end position="286"/>
    </location>
</feature>
<feature type="transmembrane region" description="Helical" evidence="1">
    <location>
        <begin position="139"/>
        <end position="161"/>
    </location>
</feature>
<reference evidence="3" key="1">
    <citation type="submission" date="2016-10" db="EMBL/GenBank/DDBJ databases">
        <authorList>
            <person name="Varghese N."/>
            <person name="Submissions S."/>
        </authorList>
    </citation>
    <scope>NUCLEOTIDE SEQUENCE [LARGE SCALE GENOMIC DNA]</scope>
    <source>
        <strain evidence="3">KPR-1</strain>
    </source>
</reference>
<feature type="transmembrane region" description="Helical" evidence="1">
    <location>
        <begin position="298"/>
        <end position="317"/>
    </location>
</feature>
<feature type="transmembrane region" description="Helical" evidence="1">
    <location>
        <begin position="323"/>
        <end position="344"/>
    </location>
</feature>
<sequence>MLKRTVMTALAYVGLMVGAGFASGQEVLQYFVSFGIWGIVGAIVAALVLALTGMIVLQLGSYYRANEHSVVFGEISHPLLAKVLDAFITFTLFCIGLVMIAGAGANLEQQFGLPVWVGSAIMALLCIAAGLLDVERVATVIGAITPFIIVLVVAASSYAIASADSTRSQLDSLAATIPSTLPHWTLSSLNYVALALALGVSMAIVMGGDQLDPKSAGRGGLLGGLLFGGLLTIAAIALYAQLGSVIDQPMPMLELVDSIHPAAGLIMAIVIFGMIFNTGVGMFYALARRVSVTKPGRFFPALVIFVLVAFAGSFVGFTSLVAYLYPIIGYVGLLLIAILVLAWLRQRSDIAEEIERRFHIRRLARKKLQQDLPFSPADQHHLDKAISESVVDDQELRRDVALEVKDEIEADPEAELDASKLPPLSS</sequence>
<keyword evidence="1" id="KW-0812">Transmembrane</keyword>